<reference evidence="3" key="1">
    <citation type="journal article" date="2018" name="BMC Genomics">
        <title>Comparative genomics of the wheat fungal pathogen Pyrenophora tritici-repentis reveals chromosomal variations and genome plasticity.</title>
        <authorList>
            <person name="Moolhuijzen P."/>
            <person name="See P.T."/>
            <person name="Hane J.K."/>
            <person name="Shi G."/>
            <person name="Liu Z."/>
            <person name="Oliver R.P."/>
            <person name="Moffat C.S."/>
        </authorList>
    </citation>
    <scope>NUCLEOTIDE SEQUENCE [LARGE SCALE GENOMIC DNA]</scope>
    <source>
        <strain evidence="3">M4</strain>
    </source>
</reference>
<protein>
    <submittedName>
        <fullName evidence="3">Herpes-BLLF1 domain containing protein</fullName>
    </submittedName>
</protein>
<reference evidence="4" key="3">
    <citation type="journal article" date="2022" name="bioRxiv">
        <title>A global pangenome for the wheat fungal pathogen Pyrenophora tritici-repentis and prediction of effector protein structural homology.</title>
        <authorList>
            <person name="Moolhuijzen P."/>
            <person name="See P.T."/>
            <person name="Shi G."/>
            <person name="Powell H.R."/>
            <person name="Cockram J."/>
            <person name="Jorgensen L.N."/>
            <person name="Benslimane H."/>
            <person name="Strelkov S.E."/>
            <person name="Turner J."/>
            <person name="Liu Z."/>
            <person name="Moffat C.S."/>
        </authorList>
    </citation>
    <scope>NUCLEOTIDE SEQUENCE</scope>
    <source>
        <strain evidence="4">86-124</strain>
    </source>
</reference>
<feature type="region of interest" description="Disordered" evidence="1">
    <location>
        <begin position="1"/>
        <end position="92"/>
    </location>
</feature>
<keyword evidence="2" id="KW-1133">Transmembrane helix</keyword>
<dbReference type="EMBL" id="NRDI02000010">
    <property type="protein sequence ID" value="KAI1513133.1"/>
    <property type="molecule type" value="Genomic_DNA"/>
</dbReference>
<dbReference type="Proteomes" id="UP000245464">
    <property type="component" value="Chromosome 1"/>
</dbReference>
<name>A0A5M9LU24_9PLEO</name>
<proteinExistence type="predicted"/>
<feature type="compositionally biased region" description="Polar residues" evidence="1">
    <location>
        <begin position="1"/>
        <end position="14"/>
    </location>
</feature>
<dbReference type="OrthoDB" id="5340195at2759"/>
<reference evidence="6" key="4">
    <citation type="journal article" date="2022" name="Microb. Genom.">
        <title>A global pangenome for the wheat fungal pathogen Pyrenophora tritici-repentis and prediction of effector protein structural homology.</title>
        <authorList>
            <person name="Moolhuijzen P.M."/>
            <person name="See P.T."/>
            <person name="Shi G."/>
            <person name="Powell H.R."/>
            <person name="Cockram J."/>
            <person name="Jorgensen L.N."/>
            <person name="Benslimane H."/>
            <person name="Strelkov S.E."/>
            <person name="Turner J."/>
            <person name="Liu Z."/>
            <person name="Moffat C.S."/>
        </authorList>
    </citation>
    <scope>NUCLEOTIDE SEQUENCE [LARGE SCALE GENOMIC DNA]</scope>
</reference>
<keyword evidence="6" id="KW-1185">Reference proteome</keyword>
<keyword evidence="2" id="KW-0812">Transmembrane</keyword>
<evidence type="ECO:0000313" key="5">
    <source>
        <dbReference type="Proteomes" id="UP000245464"/>
    </source>
</evidence>
<evidence type="ECO:0000313" key="6">
    <source>
        <dbReference type="Proteomes" id="UP000249757"/>
    </source>
</evidence>
<evidence type="ECO:0000256" key="1">
    <source>
        <dbReference type="SAM" id="MobiDB-lite"/>
    </source>
</evidence>
<feature type="transmembrane region" description="Helical" evidence="2">
    <location>
        <begin position="128"/>
        <end position="148"/>
    </location>
</feature>
<evidence type="ECO:0000256" key="2">
    <source>
        <dbReference type="SAM" id="Phobius"/>
    </source>
</evidence>
<evidence type="ECO:0000313" key="3">
    <source>
        <dbReference type="EMBL" id="KAF7579265.1"/>
    </source>
</evidence>
<dbReference type="Proteomes" id="UP000249757">
    <property type="component" value="Unassembled WGS sequence"/>
</dbReference>
<gene>
    <name evidence="4" type="ORF">Ptr86124_008153</name>
    <name evidence="3" type="ORF">PtrM4_035050</name>
</gene>
<feature type="compositionally biased region" description="Basic and acidic residues" evidence="1">
    <location>
        <begin position="15"/>
        <end position="32"/>
    </location>
</feature>
<organism evidence="3 5">
    <name type="scientific">Pyrenophora tritici-repentis</name>
    <dbReference type="NCBI Taxonomy" id="45151"/>
    <lineage>
        <taxon>Eukaryota</taxon>
        <taxon>Fungi</taxon>
        <taxon>Dikarya</taxon>
        <taxon>Ascomycota</taxon>
        <taxon>Pezizomycotina</taxon>
        <taxon>Dothideomycetes</taxon>
        <taxon>Pleosporomycetidae</taxon>
        <taxon>Pleosporales</taxon>
        <taxon>Pleosporineae</taxon>
        <taxon>Pleosporaceae</taxon>
        <taxon>Pyrenophora</taxon>
    </lineage>
</organism>
<dbReference type="OMA" id="CSYTIEF"/>
<dbReference type="AlphaFoldDB" id="A0A5M9LU24"/>
<comment type="caution">
    <text evidence="3">The sequence shown here is derived from an EMBL/GenBank/DDBJ whole genome shotgun (WGS) entry which is preliminary data.</text>
</comment>
<dbReference type="PANTHER" id="PTHR35041">
    <property type="entry name" value="MEDIATOR OF RNA POLYMERASE II TRANSCRIPTION SUBUNIT 1"/>
    <property type="match status" value="1"/>
</dbReference>
<dbReference type="PANTHER" id="PTHR35041:SF3">
    <property type="entry name" value="FORMYLMETHIONINE DEFORMYLASE-LIKE PROTEIN"/>
    <property type="match status" value="1"/>
</dbReference>
<keyword evidence="2" id="KW-0472">Membrane</keyword>
<feature type="transmembrane region" description="Helical" evidence="2">
    <location>
        <begin position="613"/>
        <end position="637"/>
    </location>
</feature>
<sequence>MTSRGPQSAYSSRDVSPESRHEPYDPFRDPIELGHMSRSSLDARDAYDMRGQPPSETPRLQSDRYLEATPTKGQYAQVQGGTLSPRQSLRSARDSTYTVNSLYRGKSSDPDTQALVASRAGELAQWHIYWTTPALVIFLFLAGFMAAVGHHLFYNHLNGQPAIDQLRMVRYGTALAFFVKSTFVGAVVMCNRQRIWYTFRRKAMTIKGIDGLFSATEDPSQFFLNWEMVRNGKLATFMAVCSWLIPLASVLSPASLTSELRTVDMNATCSVANLNFAKETTHDFRDKAVAGLKSLNFYNTTDPLGKEPGYFDYYDQPSKTARRLAFSSVYMQKPQPRENASSIFCGDGWNCTYPITFMGPGYKCDDVPDPKAENAPFSLDQLAPVGNLTYLADVDQGNYGYQDPATEGDNLGVMKSEPNLWIGYAINTSQPYDDNSPHKAKWEYIHTPKMFKCVMQHTNYTFKMTYSPRQTANRTQRTFLRPVIDTTVKWDPQDHTNWTASPPENYLRPQDDGGTPYKLAATYHSLGALLRQFLRGSIEKQNFLITHSDISETRLVNSSTSYPLVDLSAQIQTFFEDILITLLNEPTLVVAAPQEIECVKSRSMMAFVYYKEYLWIGYAAVIAVTFAFILVGAWSLYGNGVASDVLFSRILATTRNPTLDHLSVGACLGGDPFPKELAKTKLRFGVLIEDAEGAREGPLGRVEHCCFGTMGETKEIVKGGLYAGLKFRGEKGDRAEMEGLLEP</sequence>
<dbReference type="EMBL" id="NQIK02000001">
    <property type="protein sequence ID" value="KAF7579265.1"/>
    <property type="molecule type" value="Genomic_DNA"/>
</dbReference>
<feature type="transmembrane region" description="Helical" evidence="2">
    <location>
        <begin position="168"/>
        <end position="191"/>
    </location>
</feature>
<reference evidence="4" key="2">
    <citation type="submission" date="2021-05" db="EMBL/GenBank/DDBJ databases">
        <authorList>
            <person name="Moolhuijzen P.M."/>
            <person name="Moffat C.S."/>
        </authorList>
    </citation>
    <scope>NUCLEOTIDE SEQUENCE</scope>
    <source>
        <strain evidence="4">86-124</strain>
    </source>
</reference>
<accession>A0A5M9LU24</accession>
<evidence type="ECO:0000313" key="4">
    <source>
        <dbReference type="EMBL" id="KAI1513133.1"/>
    </source>
</evidence>
<feature type="compositionally biased region" description="Polar residues" evidence="1">
    <location>
        <begin position="71"/>
        <end position="92"/>
    </location>
</feature>